<dbReference type="eggNOG" id="ENOG502SN34">
    <property type="taxonomic scope" value="Eukaryota"/>
</dbReference>
<reference evidence="3" key="5">
    <citation type="submission" date="2015-06" db="UniProtKB">
        <authorList>
            <consortium name="EnsemblFungi"/>
        </authorList>
    </citation>
    <scope>IDENTIFICATION</scope>
    <source>
        <strain evidence="3">ATCC 64411</strain>
    </source>
</reference>
<name>A0A0C4DV71_MAGP6</name>
<evidence type="ECO:0000256" key="1">
    <source>
        <dbReference type="SAM" id="MobiDB-lite"/>
    </source>
</evidence>
<accession>A0A0C4DV71</accession>
<evidence type="ECO:0000313" key="3">
    <source>
        <dbReference type="EnsemblFungi" id="MAPG_03872T0"/>
    </source>
</evidence>
<reference evidence="4" key="1">
    <citation type="submission" date="2010-05" db="EMBL/GenBank/DDBJ databases">
        <title>The genome sequence of Magnaporthe poae strain ATCC 64411.</title>
        <authorList>
            <person name="Ma L.-J."/>
            <person name="Dead R."/>
            <person name="Young S."/>
            <person name="Zeng Q."/>
            <person name="Koehrsen M."/>
            <person name="Alvarado L."/>
            <person name="Berlin A."/>
            <person name="Chapman S.B."/>
            <person name="Chen Z."/>
            <person name="Freedman E."/>
            <person name="Gellesch M."/>
            <person name="Goldberg J."/>
            <person name="Griggs A."/>
            <person name="Gujja S."/>
            <person name="Heilman E.R."/>
            <person name="Heiman D."/>
            <person name="Hepburn T."/>
            <person name="Howarth C."/>
            <person name="Jen D."/>
            <person name="Larson L."/>
            <person name="Mehta T."/>
            <person name="Neiman D."/>
            <person name="Pearson M."/>
            <person name="Roberts A."/>
            <person name="Saif S."/>
            <person name="Shea T."/>
            <person name="Shenoy N."/>
            <person name="Sisk P."/>
            <person name="Stolte C."/>
            <person name="Sykes S."/>
            <person name="Walk T."/>
            <person name="White J."/>
            <person name="Yandava C."/>
            <person name="Haas B."/>
            <person name="Nusbaum C."/>
            <person name="Birren B."/>
        </authorList>
    </citation>
    <scope>NUCLEOTIDE SEQUENCE [LARGE SCALE GENOMIC DNA]</scope>
    <source>
        <strain evidence="4">ATCC 64411 / 73-15</strain>
    </source>
</reference>
<dbReference type="EMBL" id="GL876968">
    <property type="protein sequence ID" value="KLU84837.1"/>
    <property type="molecule type" value="Genomic_DNA"/>
</dbReference>
<keyword evidence="4" id="KW-1185">Reference proteome</keyword>
<reference evidence="2" key="3">
    <citation type="submission" date="2011-03" db="EMBL/GenBank/DDBJ databases">
        <title>Annotation of Magnaporthe poae ATCC 64411.</title>
        <authorList>
            <person name="Ma L.-J."/>
            <person name="Dead R."/>
            <person name="Young S.K."/>
            <person name="Zeng Q."/>
            <person name="Gargeya S."/>
            <person name="Fitzgerald M."/>
            <person name="Haas B."/>
            <person name="Abouelleil A."/>
            <person name="Alvarado L."/>
            <person name="Arachchi H.M."/>
            <person name="Berlin A."/>
            <person name="Brown A."/>
            <person name="Chapman S.B."/>
            <person name="Chen Z."/>
            <person name="Dunbar C."/>
            <person name="Freedman E."/>
            <person name="Gearin G."/>
            <person name="Gellesch M."/>
            <person name="Goldberg J."/>
            <person name="Griggs A."/>
            <person name="Gujja S."/>
            <person name="Heiman D."/>
            <person name="Howarth C."/>
            <person name="Larson L."/>
            <person name="Lui A."/>
            <person name="MacDonald P.J.P."/>
            <person name="Mehta T."/>
            <person name="Montmayeur A."/>
            <person name="Murphy C."/>
            <person name="Neiman D."/>
            <person name="Pearson M."/>
            <person name="Priest M."/>
            <person name="Roberts A."/>
            <person name="Saif S."/>
            <person name="Shea T."/>
            <person name="Shenoy N."/>
            <person name="Sisk P."/>
            <person name="Stolte C."/>
            <person name="Sykes S."/>
            <person name="Yandava C."/>
            <person name="Wortman J."/>
            <person name="Nusbaum C."/>
            <person name="Birren B."/>
        </authorList>
    </citation>
    <scope>NUCLEOTIDE SEQUENCE</scope>
    <source>
        <strain evidence="2">ATCC 64411</strain>
    </source>
</reference>
<dbReference type="Proteomes" id="UP000011715">
    <property type="component" value="Unassembled WGS sequence"/>
</dbReference>
<reference evidence="3" key="4">
    <citation type="journal article" date="2015" name="G3 (Bethesda)">
        <title>Genome sequences of three phytopathogenic species of the Magnaporthaceae family of fungi.</title>
        <authorList>
            <person name="Okagaki L.H."/>
            <person name="Nunes C.C."/>
            <person name="Sailsbery J."/>
            <person name="Clay B."/>
            <person name="Brown D."/>
            <person name="John T."/>
            <person name="Oh Y."/>
            <person name="Young N."/>
            <person name="Fitzgerald M."/>
            <person name="Haas B.J."/>
            <person name="Zeng Q."/>
            <person name="Young S."/>
            <person name="Adiconis X."/>
            <person name="Fan L."/>
            <person name="Levin J.Z."/>
            <person name="Mitchell T.K."/>
            <person name="Okubara P.A."/>
            <person name="Farman M.L."/>
            <person name="Kohn L.M."/>
            <person name="Birren B."/>
            <person name="Ma L.-J."/>
            <person name="Dean R.A."/>
        </authorList>
    </citation>
    <scope>NUCLEOTIDE SEQUENCE</scope>
    <source>
        <strain evidence="3">ATCC 64411 / 73-15</strain>
    </source>
</reference>
<dbReference type="EMBL" id="ADBL01000913">
    <property type="status" value="NOT_ANNOTATED_CDS"/>
    <property type="molecule type" value="Genomic_DNA"/>
</dbReference>
<dbReference type="AlphaFoldDB" id="A0A0C4DV71"/>
<proteinExistence type="predicted"/>
<dbReference type="EnsemblFungi" id="MAPG_03872T0">
    <property type="protein sequence ID" value="MAPG_03872T0"/>
    <property type="gene ID" value="MAPG_03872"/>
</dbReference>
<protein>
    <submittedName>
        <fullName evidence="2 3">Uncharacterized protein</fullName>
    </submittedName>
</protein>
<reference evidence="2" key="2">
    <citation type="submission" date="2010-05" db="EMBL/GenBank/DDBJ databases">
        <title>The Genome Sequence of Magnaporthe poae strain ATCC 64411.</title>
        <authorList>
            <consortium name="The Broad Institute Genome Sequencing Platform"/>
            <consortium name="Broad Institute Genome Sequencing Center for Infectious Disease"/>
            <person name="Ma L.-J."/>
            <person name="Dead R."/>
            <person name="Young S."/>
            <person name="Zeng Q."/>
            <person name="Koehrsen M."/>
            <person name="Alvarado L."/>
            <person name="Berlin A."/>
            <person name="Chapman S.B."/>
            <person name="Chen Z."/>
            <person name="Freedman E."/>
            <person name="Gellesch M."/>
            <person name="Goldberg J."/>
            <person name="Griggs A."/>
            <person name="Gujja S."/>
            <person name="Heilman E.R."/>
            <person name="Heiman D."/>
            <person name="Hepburn T."/>
            <person name="Howarth C."/>
            <person name="Jen D."/>
            <person name="Larson L."/>
            <person name="Mehta T."/>
            <person name="Neiman D."/>
            <person name="Pearson M."/>
            <person name="Roberts A."/>
            <person name="Saif S."/>
            <person name="Shea T."/>
            <person name="Shenoy N."/>
            <person name="Sisk P."/>
            <person name="Stolte C."/>
            <person name="Sykes S."/>
            <person name="Walk T."/>
            <person name="White J."/>
            <person name="Yandava C."/>
            <person name="Haas B."/>
            <person name="Nusbaum C."/>
            <person name="Birren B."/>
        </authorList>
    </citation>
    <scope>NUCLEOTIDE SEQUENCE</scope>
    <source>
        <strain evidence="2">ATCC 64411</strain>
    </source>
</reference>
<evidence type="ECO:0000313" key="4">
    <source>
        <dbReference type="Proteomes" id="UP000011715"/>
    </source>
</evidence>
<sequence length="185" mass="20437">MAEQEANQPLIDPSLLLDVSLTEIDFRDTSFFHSDSAEQPELPSPEEITHSSGRHRHCELSDKLFRPARSQSPGRSDGGGVRMRTYIYMGLIPGKTLRQAWDSLTPADKASILGQLAGIIAALRNIVQESPSRFIGMFCDLGLTATHAPLLPPDLGSINGDHVQNGFFKLDYEEDPFPNIKSFND</sequence>
<organism evidence="3 4">
    <name type="scientific">Magnaporthiopsis poae (strain ATCC 64411 / 73-15)</name>
    <name type="common">Kentucky bluegrass fungus</name>
    <name type="synonym">Magnaporthe poae</name>
    <dbReference type="NCBI Taxonomy" id="644358"/>
    <lineage>
        <taxon>Eukaryota</taxon>
        <taxon>Fungi</taxon>
        <taxon>Dikarya</taxon>
        <taxon>Ascomycota</taxon>
        <taxon>Pezizomycotina</taxon>
        <taxon>Sordariomycetes</taxon>
        <taxon>Sordariomycetidae</taxon>
        <taxon>Magnaporthales</taxon>
        <taxon>Magnaporthaceae</taxon>
        <taxon>Magnaporthiopsis</taxon>
    </lineage>
</organism>
<gene>
    <name evidence="2" type="ORF">MAPG_03872</name>
</gene>
<evidence type="ECO:0000313" key="2">
    <source>
        <dbReference type="EMBL" id="KLU84837.1"/>
    </source>
</evidence>
<feature type="region of interest" description="Disordered" evidence="1">
    <location>
        <begin position="33"/>
        <end position="56"/>
    </location>
</feature>
<dbReference type="VEuPathDB" id="FungiDB:MAPG_03872"/>
<dbReference type="OrthoDB" id="5404599at2759"/>